<evidence type="ECO:0000256" key="1">
    <source>
        <dbReference type="SAM" id="Phobius"/>
    </source>
</evidence>
<organism evidence="2 3">
    <name type="scientific">Pseudoneurospora amorphoporcata</name>
    <dbReference type="NCBI Taxonomy" id="241081"/>
    <lineage>
        <taxon>Eukaryota</taxon>
        <taxon>Fungi</taxon>
        <taxon>Dikarya</taxon>
        <taxon>Ascomycota</taxon>
        <taxon>Pezizomycotina</taxon>
        <taxon>Sordariomycetes</taxon>
        <taxon>Sordariomycetidae</taxon>
        <taxon>Sordariales</taxon>
        <taxon>Sordariaceae</taxon>
        <taxon>Pseudoneurospora</taxon>
    </lineage>
</organism>
<name>A0AAN6NT59_9PEZI</name>
<reference evidence="2" key="1">
    <citation type="journal article" date="2023" name="Mol. Phylogenet. Evol.">
        <title>Genome-scale phylogeny and comparative genomics of the fungal order Sordariales.</title>
        <authorList>
            <person name="Hensen N."/>
            <person name="Bonometti L."/>
            <person name="Westerberg I."/>
            <person name="Brannstrom I.O."/>
            <person name="Guillou S."/>
            <person name="Cros-Aarteil S."/>
            <person name="Calhoun S."/>
            <person name="Haridas S."/>
            <person name="Kuo A."/>
            <person name="Mondo S."/>
            <person name="Pangilinan J."/>
            <person name="Riley R."/>
            <person name="LaButti K."/>
            <person name="Andreopoulos B."/>
            <person name="Lipzen A."/>
            <person name="Chen C."/>
            <person name="Yan M."/>
            <person name="Daum C."/>
            <person name="Ng V."/>
            <person name="Clum A."/>
            <person name="Steindorff A."/>
            <person name="Ohm R.A."/>
            <person name="Martin F."/>
            <person name="Silar P."/>
            <person name="Natvig D.O."/>
            <person name="Lalanne C."/>
            <person name="Gautier V."/>
            <person name="Ament-Velasquez S.L."/>
            <person name="Kruys A."/>
            <person name="Hutchinson M.I."/>
            <person name="Powell A.J."/>
            <person name="Barry K."/>
            <person name="Miller A.N."/>
            <person name="Grigoriev I.V."/>
            <person name="Debuchy R."/>
            <person name="Gladieux P."/>
            <person name="Hiltunen Thoren M."/>
            <person name="Johannesson H."/>
        </authorList>
    </citation>
    <scope>NUCLEOTIDE SEQUENCE</scope>
    <source>
        <strain evidence="2">CBS 626.80</strain>
    </source>
</reference>
<gene>
    <name evidence="2" type="ORF">QBC32DRAFT_165726</name>
</gene>
<keyword evidence="1" id="KW-0472">Membrane</keyword>
<keyword evidence="3" id="KW-1185">Reference proteome</keyword>
<feature type="transmembrane region" description="Helical" evidence="1">
    <location>
        <begin position="6"/>
        <end position="29"/>
    </location>
</feature>
<proteinExistence type="predicted"/>
<accession>A0AAN6NT59</accession>
<comment type="caution">
    <text evidence="2">The sequence shown here is derived from an EMBL/GenBank/DDBJ whole genome shotgun (WGS) entry which is preliminary data.</text>
</comment>
<dbReference type="Proteomes" id="UP001303222">
    <property type="component" value="Unassembled WGS sequence"/>
</dbReference>
<keyword evidence="1" id="KW-0812">Transmembrane</keyword>
<evidence type="ECO:0000313" key="2">
    <source>
        <dbReference type="EMBL" id="KAK3951361.1"/>
    </source>
</evidence>
<keyword evidence="1" id="KW-1133">Transmembrane helix</keyword>
<reference evidence="2" key="2">
    <citation type="submission" date="2023-06" db="EMBL/GenBank/DDBJ databases">
        <authorList>
            <consortium name="Lawrence Berkeley National Laboratory"/>
            <person name="Mondo S.J."/>
            <person name="Hensen N."/>
            <person name="Bonometti L."/>
            <person name="Westerberg I."/>
            <person name="Brannstrom I.O."/>
            <person name="Guillou S."/>
            <person name="Cros-Aarteil S."/>
            <person name="Calhoun S."/>
            <person name="Haridas S."/>
            <person name="Kuo A."/>
            <person name="Pangilinan J."/>
            <person name="Riley R."/>
            <person name="Labutti K."/>
            <person name="Andreopoulos B."/>
            <person name="Lipzen A."/>
            <person name="Chen C."/>
            <person name="Yanf M."/>
            <person name="Daum C."/>
            <person name="Ng V."/>
            <person name="Clum A."/>
            <person name="Steindorff A."/>
            <person name="Ohm R."/>
            <person name="Martin F."/>
            <person name="Silar P."/>
            <person name="Natvig D."/>
            <person name="Lalanne C."/>
            <person name="Gautier V."/>
            <person name="Ament-Velasquez S.L."/>
            <person name="Kruys A."/>
            <person name="Hutchinson M.I."/>
            <person name="Powell A.J."/>
            <person name="Barry K."/>
            <person name="Miller A.N."/>
            <person name="Grigoriev I.V."/>
            <person name="Debuchy R."/>
            <person name="Gladieux P."/>
            <person name="Thoren M.H."/>
            <person name="Johannesson H."/>
        </authorList>
    </citation>
    <scope>NUCLEOTIDE SEQUENCE</scope>
    <source>
        <strain evidence="2">CBS 626.80</strain>
    </source>
</reference>
<evidence type="ECO:0000313" key="3">
    <source>
        <dbReference type="Proteomes" id="UP001303222"/>
    </source>
</evidence>
<dbReference type="AlphaFoldDB" id="A0AAN6NT59"/>
<dbReference type="EMBL" id="MU859150">
    <property type="protein sequence ID" value="KAK3951361.1"/>
    <property type="molecule type" value="Genomic_DNA"/>
</dbReference>
<protein>
    <submittedName>
        <fullName evidence="2">Uncharacterized protein</fullName>
    </submittedName>
</protein>
<sequence>MSGAFLFSTLLITLNFVITLVIFIISLAVDLRAGEMRLGRTKRRRSLTWPRVRVTQWSLFPERWSALSSGRWCGHHHGRREAPIEKDLEGFHLLHFVSFVRQVSLFTSWA</sequence>